<organism evidence="2 3">
    <name type="scientific">Nepenthes gracilis</name>
    <name type="common">Slender pitcher plant</name>
    <dbReference type="NCBI Taxonomy" id="150966"/>
    <lineage>
        <taxon>Eukaryota</taxon>
        <taxon>Viridiplantae</taxon>
        <taxon>Streptophyta</taxon>
        <taxon>Embryophyta</taxon>
        <taxon>Tracheophyta</taxon>
        <taxon>Spermatophyta</taxon>
        <taxon>Magnoliopsida</taxon>
        <taxon>eudicotyledons</taxon>
        <taxon>Gunneridae</taxon>
        <taxon>Pentapetalae</taxon>
        <taxon>Caryophyllales</taxon>
        <taxon>Nepenthaceae</taxon>
        <taxon>Nepenthes</taxon>
    </lineage>
</organism>
<name>A0AAD3SZ72_NEPGR</name>
<evidence type="ECO:0000313" key="3">
    <source>
        <dbReference type="Proteomes" id="UP001279734"/>
    </source>
</evidence>
<feature type="region of interest" description="Disordered" evidence="1">
    <location>
        <begin position="51"/>
        <end position="81"/>
    </location>
</feature>
<keyword evidence="3" id="KW-1185">Reference proteome</keyword>
<sequence length="220" mass="23945">MHKQRATVHINNRQPANKGNCISLKDKAISKPSTGQHQQINYFNHPNPNAYILPRYPEDKQPKQDYDNSPASTPLEIGSSPTLFQQPQKLRDDANRVNAGSILFDALILFRPANGKQLSFVGILAEWPILVESMMHCLPEVAAFGCCPAAGGVGFGPMLQDAFLVLMPLAGEGFAGVGGVTHDASLWICFGRTWQGAAGWMPELVESWMCPGHCYGAAPE</sequence>
<evidence type="ECO:0000313" key="2">
    <source>
        <dbReference type="EMBL" id="GMH19837.1"/>
    </source>
</evidence>
<feature type="region of interest" description="Disordered" evidence="1">
    <location>
        <begin position="1"/>
        <end position="21"/>
    </location>
</feature>
<proteinExistence type="predicted"/>
<gene>
    <name evidence="2" type="ORF">Nepgr_021678</name>
</gene>
<protein>
    <submittedName>
        <fullName evidence="2">Uncharacterized protein</fullName>
    </submittedName>
</protein>
<feature type="compositionally biased region" description="Basic and acidic residues" evidence="1">
    <location>
        <begin position="56"/>
        <end position="66"/>
    </location>
</feature>
<dbReference type="EMBL" id="BSYO01000021">
    <property type="protein sequence ID" value="GMH19837.1"/>
    <property type="molecule type" value="Genomic_DNA"/>
</dbReference>
<accession>A0AAD3SZ72</accession>
<comment type="caution">
    <text evidence="2">The sequence shown here is derived from an EMBL/GenBank/DDBJ whole genome shotgun (WGS) entry which is preliminary data.</text>
</comment>
<dbReference type="Proteomes" id="UP001279734">
    <property type="component" value="Unassembled WGS sequence"/>
</dbReference>
<dbReference type="AlphaFoldDB" id="A0AAD3SZ72"/>
<evidence type="ECO:0000256" key="1">
    <source>
        <dbReference type="SAM" id="MobiDB-lite"/>
    </source>
</evidence>
<reference evidence="2" key="1">
    <citation type="submission" date="2023-05" db="EMBL/GenBank/DDBJ databases">
        <title>Nepenthes gracilis genome sequencing.</title>
        <authorList>
            <person name="Fukushima K."/>
        </authorList>
    </citation>
    <scope>NUCLEOTIDE SEQUENCE</scope>
    <source>
        <strain evidence="2">SING2019-196</strain>
    </source>
</reference>